<keyword evidence="2" id="KW-1185">Reference proteome</keyword>
<dbReference type="AlphaFoldDB" id="A0A7D9L7T7"/>
<proteinExistence type="predicted"/>
<sequence>MSTLTTEQFIKILDEKLEEKFEQKITPLSQTIVDLKSKVEHVVEHITFINAKYEELYLKLEASEKENKSIMEGNKILKMSIQQLERSVTTLDQAHNDLEQYGRRECIEISGIRASGPGQSENVNAVVSNVDYVEEIFQTFLNVTKDDLKKAAKQLKEYGVFAKCCPLPVAHR</sequence>
<dbReference type="EMBL" id="CACRXK020015689">
    <property type="protein sequence ID" value="CAB4028743.1"/>
    <property type="molecule type" value="Genomic_DNA"/>
</dbReference>
<comment type="caution">
    <text evidence="1">The sequence shown here is derived from an EMBL/GenBank/DDBJ whole genome shotgun (WGS) entry which is preliminary data.</text>
</comment>
<protein>
    <submittedName>
        <fullName evidence="1">Uncharacterized protein</fullName>
    </submittedName>
</protein>
<name>A0A7D9L7T7_PARCT</name>
<accession>A0A7D9L7T7</accession>
<reference evidence="1" key="1">
    <citation type="submission" date="2020-04" db="EMBL/GenBank/DDBJ databases">
        <authorList>
            <person name="Alioto T."/>
            <person name="Alioto T."/>
            <person name="Gomez Garrido J."/>
        </authorList>
    </citation>
    <scope>NUCLEOTIDE SEQUENCE</scope>
    <source>
        <strain evidence="1">A484AB</strain>
    </source>
</reference>
<dbReference type="OrthoDB" id="5983368at2759"/>
<evidence type="ECO:0000313" key="2">
    <source>
        <dbReference type="Proteomes" id="UP001152795"/>
    </source>
</evidence>
<evidence type="ECO:0000313" key="1">
    <source>
        <dbReference type="EMBL" id="CAB4028743.1"/>
    </source>
</evidence>
<dbReference type="Proteomes" id="UP001152795">
    <property type="component" value="Unassembled WGS sequence"/>
</dbReference>
<gene>
    <name evidence="1" type="ORF">PACLA_8A077230</name>
</gene>
<organism evidence="1 2">
    <name type="scientific">Paramuricea clavata</name>
    <name type="common">Red gorgonian</name>
    <name type="synonym">Violescent sea-whip</name>
    <dbReference type="NCBI Taxonomy" id="317549"/>
    <lineage>
        <taxon>Eukaryota</taxon>
        <taxon>Metazoa</taxon>
        <taxon>Cnidaria</taxon>
        <taxon>Anthozoa</taxon>
        <taxon>Octocorallia</taxon>
        <taxon>Malacalcyonacea</taxon>
        <taxon>Plexauridae</taxon>
        <taxon>Paramuricea</taxon>
    </lineage>
</organism>